<evidence type="ECO:0000313" key="1">
    <source>
        <dbReference type="EMBL" id="BAU27133.1"/>
    </source>
</evidence>
<dbReference type="Proteomes" id="UP000217696">
    <property type="component" value="Chromosome"/>
</dbReference>
<name>A0A0U5B8Q5_9BACL</name>
<gene>
    <name evidence="1" type="ORF">CB4_01302</name>
</gene>
<reference evidence="1 2" key="1">
    <citation type="submission" date="2015-12" db="EMBL/GenBank/DDBJ databases">
        <title>Genome sequence of Aneurinibacillus soli.</title>
        <authorList>
            <person name="Lee J.S."/>
            <person name="Lee K.C."/>
            <person name="Kim K.K."/>
            <person name="Lee B.W."/>
        </authorList>
    </citation>
    <scope>NUCLEOTIDE SEQUENCE [LARGE SCALE GENOMIC DNA]</scope>
    <source>
        <strain evidence="1 2">CB4</strain>
    </source>
</reference>
<dbReference type="AlphaFoldDB" id="A0A0U5B8Q5"/>
<evidence type="ECO:0000313" key="2">
    <source>
        <dbReference type="Proteomes" id="UP000217696"/>
    </source>
</evidence>
<protein>
    <submittedName>
        <fullName evidence="1">Uncharacterized protein</fullName>
    </submittedName>
</protein>
<dbReference type="EMBL" id="AP017312">
    <property type="protein sequence ID" value="BAU27133.1"/>
    <property type="molecule type" value="Genomic_DNA"/>
</dbReference>
<sequence length="55" mass="6313">MGYGYRPQRGWTQPETESFSTMYGRNVSVKRDGKMMFINRIVVQGTSAIPARSLR</sequence>
<dbReference type="KEGG" id="asoc:CB4_01302"/>
<organism evidence="1 2">
    <name type="scientific">Aneurinibacillus soli</name>
    <dbReference type="NCBI Taxonomy" id="1500254"/>
    <lineage>
        <taxon>Bacteria</taxon>
        <taxon>Bacillati</taxon>
        <taxon>Bacillota</taxon>
        <taxon>Bacilli</taxon>
        <taxon>Bacillales</taxon>
        <taxon>Paenibacillaceae</taxon>
        <taxon>Aneurinibacillus group</taxon>
        <taxon>Aneurinibacillus</taxon>
    </lineage>
</organism>
<accession>A0A0U5B8Q5</accession>
<keyword evidence="2" id="KW-1185">Reference proteome</keyword>
<proteinExistence type="predicted"/>
<dbReference type="RefSeq" id="WP_157737827.1">
    <property type="nucleotide sequence ID" value="NZ_AP017312.1"/>
</dbReference>